<dbReference type="GO" id="GO:0016887">
    <property type="term" value="F:ATP hydrolysis activity"/>
    <property type="evidence" value="ECO:0007669"/>
    <property type="project" value="InterPro"/>
</dbReference>
<dbReference type="Gene3D" id="3.40.50.300">
    <property type="entry name" value="P-loop containing nucleotide triphosphate hydrolases"/>
    <property type="match status" value="1"/>
</dbReference>
<dbReference type="InterPro" id="IPR003593">
    <property type="entry name" value="AAA+_ATPase"/>
</dbReference>
<dbReference type="PROSITE" id="PS00211">
    <property type="entry name" value="ABC_TRANSPORTER_1"/>
    <property type="match status" value="1"/>
</dbReference>
<dbReference type="InterPro" id="IPR015854">
    <property type="entry name" value="ABC_transpr_LolD-like"/>
</dbReference>
<dbReference type="SMART" id="SM00382">
    <property type="entry name" value="AAA"/>
    <property type="match status" value="1"/>
</dbReference>
<protein>
    <submittedName>
        <fullName evidence="6">Methionine abc transporter atp-binding protein</fullName>
    </submittedName>
</protein>
<dbReference type="SUPFAM" id="SSF52540">
    <property type="entry name" value="P-loop containing nucleoside triphosphate hydrolases"/>
    <property type="match status" value="1"/>
</dbReference>
<evidence type="ECO:0000256" key="1">
    <source>
        <dbReference type="ARBA" id="ARBA00022448"/>
    </source>
</evidence>
<dbReference type="InterPro" id="IPR017871">
    <property type="entry name" value="ABC_transporter-like_CS"/>
</dbReference>
<evidence type="ECO:0000256" key="3">
    <source>
        <dbReference type="ARBA" id="ARBA00022840"/>
    </source>
</evidence>
<feature type="region of interest" description="Disordered" evidence="4">
    <location>
        <begin position="221"/>
        <end position="240"/>
    </location>
</feature>
<feature type="domain" description="ABC transporter" evidence="5">
    <location>
        <begin position="2"/>
        <end position="239"/>
    </location>
</feature>
<feature type="compositionally biased region" description="Gly residues" evidence="4">
    <location>
        <begin position="229"/>
        <end position="240"/>
    </location>
</feature>
<name>A0A0W8EYG3_9ZZZZ</name>
<dbReference type="InterPro" id="IPR027417">
    <property type="entry name" value="P-loop_NTPase"/>
</dbReference>
<gene>
    <name evidence="6" type="ORF">ASZ90_016335</name>
</gene>
<keyword evidence="2" id="KW-0547">Nucleotide-binding</keyword>
<evidence type="ECO:0000313" key="6">
    <source>
        <dbReference type="EMBL" id="KUG13664.1"/>
    </source>
</evidence>
<dbReference type="GO" id="GO:0022857">
    <property type="term" value="F:transmembrane transporter activity"/>
    <property type="evidence" value="ECO:0007669"/>
    <property type="project" value="TreeGrafter"/>
</dbReference>
<dbReference type="InterPro" id="IPR017911">
    <property type="entry name" value="MacB-like_ATP-bd"/>
</dbReference>
<evidence type="ECO:0000256" key="4">
    <source>
        <dbReference type="SAM" id="MobiDB-lite"/>
    </source>
</evidence>
<keyword evidence="3 6" id="KW-0067">ATP-binding</keyword>
<organism evidence="6">
    <name type="scientific">hydrocarbon metagenome</name>
    <dbReference type="NCBI Taxonomy" id="938273"/>
    <lineage>
        <taxon>unclassified sequences</taxon>
        <taxon>metagenomes</taxon>
        <taxon>ecological metagenomes</taxon>
    </lineage>
</organism>
<dbReference type="PANTHER" id="PTHR24220">
    <property type="entry name" value="IMPORT ATP-BINDING PROTEIN"/>
    <property type="match status" value="1"/>
</dbReference>
<sequence>MIEATSLSKTFRAGSSEVRAVEDAHLAVQAGEFILILGRSGSGKSTLLGMLAGLIKPTTGTVRVHNVDLGSLSDESISELRARRIGFVFQFSGLLPTVTVLENVMLPTLFSPDRSDVRSRALSLLEKVGLSERADAYPRTLSSGEMKRAAIARALINRPALLIADEPTGDLDVDTEYEIMEIFSTLNREGMTMVMVTHNPDLIPYATRTFGMDHGRLVEGGFSSIHSGHGPGTGGTRGKG</sequence>
<reference evidence="6" key="1">
    <citation type="journal article" date="2015" name="Proc. Natl. Acad. Sci. U.S.A.">
        <title>Networks of energetic and metabolic interactions define dynamics in microbial communities.</title>
        <authorList>
            <person name="Embree M."/>
            <person name="Liu J.K."/>
            <person name="Al-Bassam M.M."/>
            <person name="Zengler K."/>
        </authorList>
    </citation>
    <scope>NUCLEOTIDE SEQUENCE</scope>
</reference>
<dbReference type="Pfam" id="PF00005">
    <property type="entry name" value="ABC_tran"/>
    <property type="match status" value="1"/>
</dbReference>
<proteinExistence type="predicted"/>
<dbReference type="InterPro" id="IPR003439">
    <property type="entry name" value="ABC_transporter-like_ATP-bd"/>
</dbReference>
<accession>A0A0W8EYG3</accession>
<dbReference type="AlphaFoldDB" id="A0A0W8EYG3"/>
<dbReference type="GO" id="GO:0005524">
    <property type="term" value="F:ATP binding"/>
    <property type="evidence" value="ECO:0007669"/>
    <property type="project" value="UniProtKB-KW"/>
</dbReference>
<evidence type="ECO:0000259" key="5">
    <source>
        <dbReference type="PROSITE" id="PS50893"/>
    </source>
</evidence>
<dbReference type="CDD" id="cd03255">
    <property type="entry name" value="ABC_MJ0796_LolCDE_FtsE"/>
    <property type="match status" value="1"/>
</dbReference>
<dbReference type="PROSITE" id="PS50893">
    <property type="entry name" value="ABC_TRANSPORTER_2"/>
    <property type="match status" value="1"/>
</dbReference>
<dbReference type="GO" id="GO:0005886">
    <property type="term" value="C:plasma membrane"/>
    <property type="evidence" value="ECO:0007669"/>
    <property type="project" value="TreeGrafter"/>
</dbReference>
<comment type="caution">
    <text evidence="6">The sequence shown here is derived from an EMBL/GenBank/DDBJ whole genome shotgun (WGS) entry which is preliminary data.</text>
</comment>
<dbReference type="EMBL" id="LNQE01001711">
    <property type="protein sequence ID" value="KUG13664.1"/>
    <property type="molecule type" value="Genomic_DNA"/>
</dbReference>
<evidence type="ECO:0000256" key="2">
    <source>
        <dbReference type="ARBA" id="ARBA00022741"/>
    </source>
</evidence>
<keyword evidence="1" id="KW-0813">Transport</keyword>